<reference evidence="3" key="3">
    <citation type="submission" date="2024-02" db="UniProtKB">
        <authorList>
            <consortium name="WormBaseParasite"/>
        </authorList>
    </citation>
    <scope>IDENTIFICATION</scope>
    <source>
        <strain evidence="3">pt0022</strain>
    </source>
</reference>
<dbReference type="WBParaSite" id="mrna-Wban_01503">
    <property type="protein sequence ID" value="mrna-Wban_01503"/>
    <property type="gene ID" value="Wban_01503"/>
</dbReference>
<reference evidence="2" key="1">
    <citation type="submission" date="2015-03" db="EMBL/GenBank/DDBJ databases">
        <title>Wuchereria bancrofti Genome Sequencing Papua New Guinea Strain.</title>
        <authorList>
            <person name="Small S.T."/>
            <person name="Serre D."/>
            <person name="Zimmerman P.A."/>
        </authorList>
    </citation>
    <scope>NUCLEOTIDE SEQUENCE [LARGE SCALE GENOMIC DNA]</scope>
    <source>
        <strain evidence="2">pt0022</strain>
    </source>
</reference>
<sequence>MMMMMAKIGHTEQMDPLPNDEDEKPEVQVAPMEISDRETRTRPVGILVSATHEVLAAATPKEFHPADLGDLPEQLRRELQVPQAEPHTVVQEQGNNNIGNS</sequence>
<dbReference type="Proteomes" id="UP000093561">
    <property type="component" value="Unassembled WGS sequence"/>
</dbReference>
<accession>A0AAF5PJL4</accession>
<feature type="region of interest" description="Disordered" evidence="1">
    <location>
        <begin position="1"/>
        <end position="25"/>
    </location>
</feature>
<reference evidence="2" key="2">
    <citation type="journal article" date="2016" name="Mol. Ecol.">
        <title>Population genomics of the filarial nematode parasite Wuchereria bancrofti from mosquitoes.</title>
        <authorList>
            <person name="Small S.T."/>
            <person name="Reimer L.J."/>
            <person name="Tisch D.J."/>
            <person name="King C.L."/>
            <person name="Christensen B.M."/>
            <person name="Siba P.M."/>
            <person name="Kazura J.W."/>
            <person name="Serre D."/>
            <person name="Zimmerman P.A."/>
        </authorList>
    </citation>
    <scope>NUCLEOTIDE SEQUENCE</scope>
    <source>
        <strain evidence="2">pt0022</strain>
    </source>
</reference>
<evidence type="ECO:0000256" key="1">
    <source>
        <dbReference type="SAM" id="MobiDB-lite"/>
    </source>
</evidence>
<feature type="region of interest" description="Disordered" evidence="1">
    <location>
        <begin position="80"/>
        <end position="101"/>
    </location>
</feature>
<dbReference type="AlphaFoldDB" id="A0AAF5PJL4"/>
<name>A0AAF5PJL4_WUCBA</name>
<feature type="compositionally biased region" description="Polar residues" evidence="1">
    <location>
        <begin position="90"/>
        <end position="101"/>
    </location>
</feature>
<protein>
    <submittedName>
        <fullName evidence="3">Uncharacterized protein</fullName>
    </submittedName>
</protein>
<evidence type="ECO:0000313" key="3">
    <source>
        <dbReference type="WBParaSite" id="mrna-Wban_01503"/>
    </source>
</evidence>
<evidence type="ECO:0000313" key="2">
    <source>
        <dbReference type="Proteomes" id="UP000093561"/>
    </source>
</evidence>
<proteinExistence type="predicted"/>
<organism evidence="2 3">
    <name type="scientific">Wuchereria bancrofti</name>
    <dbReference type="NCBI Taxonomy" id="6293"/>
    <lineage>
        <taxon>Eukaryota</taxon>
        <taxon>Metazoa</taxon>
        <taxon>Ecdysozoa</taxon>
        <taxon>Nematoda</taxon>
        <taxon>Chromadorea</taxon>
        <taxon>Rhabditida</taxon>
        <taxon>Spirurina</taxon>
        <taxon>Spiruromorpha</taxon>
        <taxon>Filarioidea</taxon>
        <taxon>Onchocercidae</taxon>
        <taxon>Wuchereria</taxon>
    </lineage>
</organism>